<protein>
    <submittedName>
        <fullName evidence="3">Serine-protein kinase RsbW</fullName>
    </submittedName>
</protein>
<gene>
    <name evidence="3" type="primary">rsbW</name>
    <name evidence="3" type="ORF">GCM10010918_07450</name>
</gene>
<dbReference type="Proteomes" id="UP000600247">
    <property type="component" value="Unassembled WGS sequence"/>
</dbReference>
<keyword evidence="3" id="KW-0808">Transferase</keyword>
<reference evidence="3 4" key="1">
    <citation type="journal article" date="2014" name="Int. J. Syst. Evol. Microbiol.">
        <title>Complete genome sequence of Corynebacterium casei LMG S-19264T (=DSM 44701T), isolated from a smear-ripened cheese.</title>
        <authorList>
            <consortium name="US DOE Joint Genome Institute (JGI-PGF)"/>
            <person name="Walter F."/>
            <person name="Albersmeier A."/>
            <person name="Kalinowski J."/>
            <person name="Ruckert C."/>
        </authorList>
    </citation>
    <scope>NUCLEOTIDE SEQUENCE [LARGE SCALE GENOMIC DNA]</scope>
    <source>
        <strain evidence="3 4">CGMCC 1.15286</strain>
    </source>
</reference>
<dbReference type="GO" id="GO:0004674">
    <property type="term" value="F:protein serine/threonine kinase activity"/>
    <property type="evidence" value="ECO:0007669"/>
    <property type="project" value="UniProtKB-KW"/>
</dbReference>
<keyword evidence="4" id="KW-1185">Reference proteome</keyword>
<dbReference type="InterPro" id="IPR050267">
    <property type="entry name" value="Anti-sigma-factor_SerPK"/>
</dbReference>
<organism evidence="3 4">
    <name type="scientific">Paenibacillus radicis</name>
    <name type="common">ex Gao et al. 2016</name>
    <dbReference type="NCBI Taxonomy" id="1737354"/>
    <lineage>
        <taxon>Bacteria</taxon>
        <taxon>Bacillati</taxon>
        <taxon>Bacillota</taxon>
        <taxon>Bacilli</taxon>
        <taxon>Bacillales</taxon>
        <taxon>Paenibacillaceae</taxon>
        <taxon>Paenibacillus</taxon>
    </lineage>
</organism>
<evidence type="ECO:0000256" key="1">
    <source>
        <dbReference type="ARBA" id="ARBA00022527"/>
    </source>
</evidence>
<dbReference type="NCBIfam" id="NF003144">
    <property type="entry name" value="PRK04069.1"/>
    <property type="match status" value="1"/>
</dbReference>
<dbReference type="CDD" id="cd16936">
    <property type="entry name" value="HATPase_RsbW-like"/>
    <property type="match status" value="1"/>
</dbReference>
<dbReference type="PANTHER" id="PTHR35526:SF9">
    <property type="entry name" value="SERINE-PROTEIN KINASE RSBW"/>
    <property type="match status" value="1"/>
</dbReference>
<sequence length="147" mass="16336">MIKPWISLTIPAQAEYIDMVRLALFGFANKAGFTYEDIEDMKVAVTEACNNAVLHAYEDGQAGVIEVVFEHIEDMIHIRIKDSGESFPYNPAVNKAASLHNRPLSEANAGGLGIYLMHALMDQVEVRTELGTEVILTKRIGRKEEMA</sequence>
<dbReference type="RefSeq" id="WP_188887560.1">
    <property type="nucleotide sequence ID" value="NZ_BMHY01000001.1"/>
</dbReference>
<proteinExistence type="predicted"/>
<keyword evidence="1" id="KW-0723">Serine/threonine-protein kinase</keyword>
<dbReference type="Pfam" id="PF13581">
    <property type="entry name" value="HATPase_c_2"/>
    <property type="match status" value="1"/>
</dbReference>
<dbReference type="SUPFAM" id="SSF55874">
    <property type="entry name" value="ATPase domain of HSP90 chaperone/DNA topoisomerase II/histidine kinase"/>
    <property type="match status" value="1"/>
</dbReference>
<name>A0A917GU31_9BACL</name>
<keyword evidence="3" id="KW-0418">Kinase</keyword>
<dbReference type="EMBL" id="BMHY01000001">
    <property type="protein sequence ID" value="GGG56923.1"/>
    <property type="molecule type" value="Genomic_DNA"/>
</dbReference>
<evidence type="ECO:0000313" key="4">
    <source>
        <dbReference type="Proteomes" id="UP000600247"/>
    </source>
</evidence>
<dbReference type="AlphaFoldDB" id="A0A917GU31"/>
<comment type="caution">
    <text evidence="3">The sequence shown here is derived from an EMBL/GenBank/DDBJ whole genome shotgun (WGS) entry which is preliminary data.</text>
</comment>
<feature type="domain" description="Histidine kinase/HSP90-like ATPase" evidence="2">
    <location>
        <begin position="10"/>
        <end position="138"/>
    </location>
</feature>
<dbReference type="InterPro" id="IPR036890">
    <property type="entry name" value="HATPase_C_sf"/>
</dbReference>
<dbReference type="InterPro" id="IPR003594">
    <property type="entry name" value="HATPase_dom"/>
</dbReference>
<evidence type="ECO:0000259" key="2">
    <source>
        <dbReference type="Pfam" id="PF13581"/>
    </source>
</evidence>
<evidence type="ECO:0000313" key="3">
    <source>
        <dbReference type="EMBL" id="GGG56923.1"/>
    </source>
</evidence>
<dbReference type="Gene3D" id="3.30.565.10">
    <property type="entry name" value="Histidine kinase-like ATPase, C-terminal domain"/>
    <property type="match status" value="1"/>
</dbReference>
<accession>A0A917GU31</accession>
<dbReference type="PANTHER" id="PTHR35526">
    <property type="entry name" value="ANTI-SIGMA-F FACTOR RSBW-RELATED"/>
    <property type="match status" value="1"/>
</dbReference>